<dbReference type="Proteomes" id="UP000183898">
    <property type="component" value="Unassembled WGS sequence"/>
</dbReference>
<evidence type="ECO:0000313" key="1">
    <source>
        <dbReference type="EMBL" id="SEO01572.1"/>
    </source>
</evidence>
<organism evidence="1 2">
    <name type="scientific">Nitrosospira multiformis</name>
    <dbReference type="NCBI Taxonomy" id="1231"/>
    <lineage>
        <taxon>Bacteria</taxon>
        <taxon>Pseudomonadati</taxon>
        <taxon>Pseudomonadota</taxon>
        <taxon>Betaproteobacteria</taxon>
        <taxon>Nitrosomonadales</taxon>
        <taxon>Nitrosomonadaceae</taxon>
        <taxon>Nitrosospira</taxon>
    </lineage>
</organism>
<evidence type="ECO:0000313" key="2">
    <source>
        <dbReference type="Proteomes" id="UP000183898"/>
    </source>
</evidence>
<dbReference type="EMBL" id="FOCT01000010">
    <property type="protein sequence ID" value="SEO01572.1"/>
    <property type="molecule type" value="Genomic_DNA"/>
</dbReference>
<proteinExistence type="predicted"/>
<protein>
    <submittedName>
        <fullName evidence="1">Uncharacterized protein</fullName>
    </submittedName>
</protein>
<name>A0A1H8L8T4_9PROT</name>
<gene>
    <name evidence="1" type="ORF">SAMN05216404_11023</name>
</gene>
<sequence>MKKEYISALTLILSVALIWPILPGNVFASETCHSALANGFYDEYQRITPPLRDRAMYSELCALRYEDAQKAIKRAQQFGKDKSLGLTYGLVNLDDFPPDDSPDSGSSPADTMSDMRFGQWKGGYCAQNATLDPSQAAEFFMQRAVAGNSDASRSVENWSACLRKRPGLTCWATPAKAPSAEQGEEFVLNINWASSGISESQVQPEVEYSYLTRGGVARFDGVAASRILPDGYKLKAGTLQIPVTRPADKGVFATLKVSHGGTEHSCKVFVPGDRDFSLSEPFINRLKIKYPG</sequence>
<dbReference type="RefSeq" id="WP_074747422.1">
    <property type="nucleotide sequence ID" value="NZ_FOCT01000010.1"/>
</dbReference>
<reference evidence="1 2" key="1">
    <citation type="submission" date="2016-10" db="EMBL/GenBank/DDBJ databases">
        <authorList>
            <person name="de Groot N.N."/>
        </authorList>
    </citation>
    <scope>NUCLEOTIDE SEQUENCE [LARGE SCALE GENOMIC DNA]</scope>
    <source>
        <strain evidence="1 2">Nl18</strain>
    </source>
</reference>
<accession>A0A1H8L8T4</accession>
<dbReference type="AlphaFoldDB" id="A0A1H8L8T4"/>